<feature type="transmembrane region" description="Helical" evidence="2">
    <location>
        <begin position="24"/>
        <end position="45"/>
    </location>
</feature>
<sequence length="263" mass="28826">MKCGQARIDRYCLLKGKYSTTSRYCLDGMAPTILTFVSASLILFHTGWVDSIKTLNALVFLSITLVTHATCLFIGLYQSLHEKIGRFTILTFVSASLILFHTGWVDSIKTLNALVFLSITLVTHATCLFIGLYQSLHEKIGRFTLIIFIVFIVVCTITSTALIGASLAEIQKSDNSNSSYPTALLTAGVRMLQIIFTNGAIGDRKHKACCAFVHKEYSASAGLCSIALAFLLFCTKASDKANDLKDKTSGKSIPTDRRTEEGR</sequence>
<evidence type="ECO:0000313" key="4">
    <source>
        <dbReference type="Proteomes" id="UP000031036"/>
    </source>
</evidence>
<keyword evidence="2" id="KW-0472">Membrane</keyword>
<feature type="transmembrane region" description="Helical" evidence="2">
    <location>
        <begin position="57"/>
        <end position="77"/>
    </location>
</feature>
<feature type="region of interest" description="Disordered" evidence="1">
    <location>
        <begin position="242"/>
        <end position="263"/>
    </location>
</feature>
<keyword evidence="2" id="KW-1133">Transmembrane helix</keyword>
<proteinExistence type="predicted"/>
<dbReference type="Proteomes" id="UP000031036">
    <property type="component" value="Unassembled WGS sequence"/>
</dbReference>
<dbReference type="EMBL" id="JPKZ01001480">
    <property type="protein sequence ID" value="KHN81608.1"/>
    <property type="molecule type" value="Genomic_DNA"/>
</dbReference>
<keyword evidence="4" id="KW-1185">Reference proteome</keyword>
<organism evidence="3 4">
    <name type="scientific">Toxocara canis</name>
    <name type="common">Canine roundworm</name>
    <dbReference type="NCBI Taxonomy" id="6265"/>
    <lineage>
        <taxon>Eukaryota</taxon>
        <taxon>Metazoa</taxon>
        <taxon>Ecdysozoa</taxon>
        <taxon>Nematoda</taxon>
        <taxon>Chromadorea</taxon>
        <taxon>Rhabditida</taxon>
        <taxon>Spirurina</taxon>
        <taxon>Ascaridomorpha</taxon>
        <taxon>Ascaridoidea</taxon>
        <taxon>Toxocaridae</taxon>
        <taxon>Toxocara</taxon>
    </lineage>
</organism>
<feature type="transmembrane region" description="Helical" evidence="2">
    <location>
        <begin position="145"/>
        <end position="168"/>
    </location>
</feature>
<gene>
    <name evidence="3" type="ORF">Tcan_17182</name>
</gene>
<reference evidence="3 4" key="1">
    <citation type="submission" date="2014-11" db="EMBL/GenBank/DDBJ databases">
        <title>Genetic blueprint of the zoonotic pathogen Toxocara canis.</title>
        <authorList>
            <person name="Zhu X.-Q."/>
            <person name="Korhonen P.K."/>
            <person name="Cai H."/>
            <person name="Young N.D."/>
            <person name="Nejsum P."/>
            <person name="von Samson-Himmelstjerna G."/>
            <person name="Boag P.R."/>
            <person name="Tan P."/>
            <person name="Li Q."/>
            <person name="Min J."/>
            <person name="Yang Y."/>
            <person name="Wang X."/>
            <person name="Fang X."/>
            <person name="Hall R.S."/>
            <person name="Hofmann A."/>
            <person name="Sternberg P.W."/>
            <person name="Jex A.R."/>
            <person name="Gasser R.B."/>
        </authorList>
    </citation>
    <scope>NUCLEOTIDE SEQUENCE [LARGE SCALE GENOMIC DNA]</scope>
    <source>
        <strain evidence="3">PN_DK_2014</strain>
    </source>
</reference>
<feature type="transmembrane region" description="Helical" evidence="2">
    <location>
        <begin position="84"/>
        <end position="105"/>
    </location>
</feature>
<evidence type="ECO:0000256" key="2">
    <source>
        <dbReference type="SAM" id="Phobius"/>
    </source>
</evidence>
<evidence type="ECO:0000313" key="3">
    <source>
        <dbReference type="EMBL" id="KHN81608.1"/>
    </source>
</evidence>
<feature type="transmembrane region" description="Helical" evidence="2">
    <location>
        <begin position="111"/>
        <end position="133"/>
    </location>
</feature>
<comment type="caution">
    <text evidence="3">The sequence shown here is derived from an EMBL/GenBank/DDBJ whole genome shotgun (WGS) entry which is preliminary data.</text>
</comment>
<evidence type="ECO:0000256" key="1">
    <source>
        <dbReference type="SAM" id="MobiDB-lite"/>
    </source>
</evidence>
<dbReference type="AlphaFoldDB" id="A0A0B2VJ72"/>
<accession>A0A0B2VJ72</accession>
<name>A0A0B2VJ72_TOXCA</name>
<protein>
    <submittedName>
        <fullName evidence="3">Uncharacterized protein</fullName>
    </submittedName>
</protein>
<keyword evidence="2" id="KW-0812">Transmembrane</keyword>